<dbReference type="RefSeq" id="WP_333722233.1">
    <property type="nucleotide sequence ID" value="NZ_CP049217.1"/>
</dbReference>
<gene>
    <name evidence="1" type="ORF">G6M86_20965</name>
</gene>
<name>A0AAJ4TC59_AGRTU</name>
<evidence type="ECO:0000313" key="1">
    <source>
        <dbReference type="EMBL" id="QTG15717.1"/>
    </source>
</evidence>
<reference evidence="1" key="1">
    <citation type="submission" date="2020-02" db="EMBL/GenBank/DDBJ databases">
        <title>Unexpected conservation and global transmission of agrobacterial virulence plasmids.</title>
        <authorList>
            <person name="Weisberg A.J."/>
            <person name="Davis E.W. II"/>
            <person name="Tabima J.R."/>
            <person name="Belcher M.S."/>
            <person name="Miller M."/>
            <person name="Kuo C.-H."/>
            <person name="Loper J.E."/>
            <person name="Grunwald N.J."/>
            <person name="Putnam M.L."/>
            <person name="Chang J.H."/>
        </authorList>
    </citation>
    <scope>NUCLEOTIDE SEQUENCE</scope>
    <source>
        <strain evidence="1">Q15/94</strain>
    </source>
</reference>
<dbReference type="Proteomes" id="UP000663946">
    <property type="component" value="Chromosome 2"/>
</dbReference>
<protein>
    <submittedName>
        <fullName evidence="1">Uncharacterized protein</fullName>
    </submittedName>
</protein>
<dbReference type="EMBL" id="CP049217">
    <property type="protein sequence ID" value="QTG15717.1"/>
    <property type="molecule type" value="Genomic_DNA"/>
</dbReference>
<evidence type="ECO:0000313" key="2">
    <source>
        <dbReference type="Proteomes" id="UP000663946"/>
    </source>
</evidence>
<dbReference type="AlphaFoldDB" id="A0AAJ4TC59"/>
<sequence length="100" mass="11072">MLSIYPILNIDNKEQLREVVNRLVTQVSDVGMQLTLTGGTTETIFKSPKISSLTKVTLTPRNIEAMNTKYFIKDISNGQFVLSHDAANGQIYDVVLTGVL</sequence>
<accession>A0AAJ4TC59</accession>
<organism evidence="1 2">
    <name type="scientific">Agrobacterium tumefaciens</name>
    <dbReference type="NCBI Taxonomy" id="358"/>
    <lineage>
        <taxon>Bacteria</taxon>
        <taxon>Pseudomonadati</taxon>
        <taxon>Pseudomonadota</taxon>
        <taxon>Alphaproteobacteria</taxon>
        <taxon>Hyphomicrobiales</taxon>
        <taxon>Rhizobiaceae</taxon>
        <taxon>Rhizobium/Agrobacterium group</taxon>
        <taxon>Agrobacterium</taxon>
        <taxon>Agrobacterium tumefaciens complex</taxon>
    </lineage>
</organism>
<proteinExistence type="predicted"/>